<dbReference type="EMBL" id="MN739870">
    <property type="protein sequence ID" value="QHT75413.1"/>
    <property type="molecule type" value="Genomic_DNA"/>
</dbReference>
<accession>A0A6C0H5Y1</accession>
<organism evidence="2">
    <name type="scientific">viral metagenome</name>
    <dbReference type="NCBI Taxonomy" id="1070528"/>
    <lineage>
        <taxon>unclassified sequences</taxon>
        <taxon>metagenomes</taxon>
        <taxon>organismal metagenomes</taxon>
    </lineage>
</organism>
<sequence>MNSINISNNFKKLKNMTAYEIILVAFILLYLISNVSTPYYMAPHINNTYAYFSLIAIVILLFLNTNPLIALFFGIAAIVFVMRSRNVDHKVMAPSTYNKSQNMKNLNNANAMKQTSLEEELVGTIQKQPDNIINTNSYHPVSCETHNATFI</sequence>
<keyword evidence="1" id="KW-0472">Membrane</keyword>
<keyword evidence="1" id="KW-1133">Transmembrane helix</keyword>
<reference evidence="2" key="1">
    <citation type="journal article" date="2020" name="Nature">
        <title>Giant virus diversity and host interactions through global metagenomics.</title>
        <authorList>
            <person name="Schulz F."/>
            <person name="Roux S."/>
            <person name="Paez-Espino D."/>
            <person name="Jungbluth S."/>
            <person name="Walsh D.A."/>
            <person name="Denef V.J."/>
            <person name="McMahon K.D."/>
            <person name="Konstantinidis K.T."/>
            <person name="Eloe-Fadrosh E.A."/>
            <person name="Kyrpides N.C."/>
            <person name="Woyke T."/>
        </authorList>
    </citation>
    <scope>NUCLEOTIDE SEQUENCE</scope>
    <source>
        <strain evidence="2">GVMAG-M-3300023179-63</strain>
    </source>
</reference>
<name>A0A6C0H5Y1_9ZZZZ</name>
<proteinExistence type="predicted"/>
<feature type="transmembrane region" description="Helical" evidence="1">
    <location>
        <begin position="48"/>
        <end position="81"/>
    </location>
</feature>
<evidence type="ECO:0000313" key="2">
    <source>
        <dbReference type="EMBL" id="QHT75413.1"/>
    </source>
</evidence>
<protein>
    <submittedName>
        <fullName evidence="2">Uncharacterized protein</fullName>
    </submittedName>
</protein>
<evidence type="ECO:0000256" key="1">
    <source>
        <dbReference type="SAM" id="Phobius"/>
    </source>
</evidence>
<keyword evidence="1" id="KW-0812">Transmembrane</keyword>
<feature type="transmembrane region" description="Helical" evidence="1">
    <location>
        <begin position="21"/>
        <end position="42"/>
    </location>
</feature>
<dbReference type="AlphaFoldDB" id="A0A6C0H5Y1"/>